<sequence length="318" mass="34015">MAQYTENYSLHQWEAEDPFLRTDFNGDFSKIDAALGRAERGSRANAYNLYNLLLQSQYEGKYTGYKKALLFDGFLDESGVKSVTAGLGVDGPNRSLFLDSTGQGNLDRGLGHATNSRLQAGSYWEEEVTPAGNGTLTAIQLYCDGPGRFELYEGEVLLDSGAAGENTEGVALVTFSLSAQLSAGRSYRVRFVNCAGYALTVGRASESGGFGYRLCITPIQAVSGTLITKTLALESAPEQAMAWVRHSGGTVTLALGDGEEAWTPMTAGEGGPATELNGAACIETPFRLENLPVLESLAVRLTVAGNNVRVYDYGVILR</sequence>
<gene>
    <name evidence="1" type="ORF">H9714_09395</name>
</gene>
<reference evidence="1" key="1">
    <citation type="journal article" date="2021" name="PeerJ">
        <title>Extensive microbial diversity within the chicken gut microbiome revealed by metagenomics and culture.</title>
        <authorList>
            <person name="Gilroy R."/>
            <person name="Ravi A."/>
            <person name="Getino M."/>
            <person name="Pursley I."/>
            <person name="Horton D.L."/>
            <person name="Alikhan N.F."/>
            <person name="Baker D."/>
            <person name="Gharbi K."/>
            <person name="Hall N."/>
            <person name="Watson M."/>
            <person name="Adriaenssens E.M."/>
            <person name="Foster-Nyarko E."/>
            <person name="Jarju S."/>
            <person name="Secka A."/>
            <person name="Antonio M."/>
            <person name="Oren A."/>
            <person name="Chaudhuri R.R."/>
            <person name="La Ragione R."/>
            <person name="Hildebrand F."/>
            <person name="Pallen M.J."/>
        </authorList>
    </citation>
    <scope>NUCLEOTIDE SEQUENCE</scope>
    <source>
        <strain evidence="1">CHK189-11263</strain>
    </source>
</reference>
<comment type="caution">
    <text evidence="1">The sequence shown here is derived from an EMBL/GenBank/DDBJ whole genome shotgun (WGS) entry which is preliminary data.</text>
</comment>
<accession>A0A9D2S6G2</accession>
<name>A0A9D2S6G2_9FIRM</name>
<evidence type="ECO:0000313" key="1">
    <source>
        <dbReference type="EMBL" id="HJB57751.1"/>
    </source>
</evidence>
<dbReference type="AlphaFoldDB" id="A0A9D2S6G2"/>
<organism evidence="1 2">
    <name type="scientific">Candidatus Flavonifractor intestinipullorum</name>
    <dbReference type="NCBI Taxonomy" id="2838587"/>
    <lineage>
        <taxon>Bacteria</taxon>
        <taxon>Bacillati</taxon>
        <taxon>Bacillota</taxon>
        <taxon>Clostridia</taxon>
        <taxon>Eubacteriales</taxon>
        <taxon>Oscillospiraceae</taxon>
        <taxon>Flavonifractor</taxon>
    </lineage>
</organism>
<dbReference type="EMBL" id="DWYC01000087">
    <property type="protein sequence ID" value="HJB57751.1"/>
    <property type="molecule type" value="Genomic_DNA"/>
</dbReference>
<protein>
    <submittedName>
        <fullName evidence="1">Uncharacterized protein</fullName>
    </submittedName>
</protein>
<evidence type="ECO:0000313" key="2">
    <source>
        <dbReference type="Proteomes" id="UP000824208"/>
    </source>
</evidence>
<reference evidence="1" key="2">
    <citation type="submission" date="2021-04" db="EMBL/GenBank/DDBJ databases">
        <authorList>
            <person name="Gilroy R."/>
        </authorList>
    </citation>
    <scope>NUCLEOTIDE SEQUENCE</scope>
    <source>
        <strain evidence="1">CHK189-11263</strain>
    </source>
</reference>
<proteinExistence type="predicted"/>
<dbReference type="Proteomes" id="UP000824208">
    <property type="component" value="Unassembled WGS sequence"/>
</dbReference>